<keyword evidence="11" id="KW-1185">Reference proteome</keyword>
<feature type="domain" description="Histidine kinase" evidence="8">
    <location>
        <begin position="1586"/>
        <end position="1831"/>
    </location>
</feature>
<feature type="coiled-coil region" evidence="7">
    <location>
        <begin position="773"/>
        <end position="923"/>
    </location>
</feature>
<evidence type="ECO:0000256" key="3">
    <source>
        <dbReference type="ARBA" id="ARBA00012438"/>
    </source>
</evidence>
<keyword evidence="5" id="KW-0808">Transferase</keyword>
<evidence type="ECO:0000256" key="7">
    <source>
        <dbReference type="SAM" id="Coils"/>
    </source>
</evidence>
<proteinExistence type="predicted"/>
<evidence type="ECO:0000256" key="2">
    <source>
        <dbReference type="ARBA" id="ARBA00004370"/>
    </source>
</evidence>
<evidence type="ECO:0000313" key="10">
    <source>
        <dbReference type="EMBL" id="MEW9804816.1"/>
    </source>
</evidence>
<protein>
    <recommendedName>
        <fullName evidence="3">histidine kinase</fullName>
        <ecNumber evidence="3">2.7.13.3</ecNumber>
    </recommendedName>
</protein>
<gene>
    <name evidence="10" type="ORF">ABUE31_02300</name>
</gene>
<dbReference type="RefSeq" id="WP_367721878.1">
    <property type="nucleotide sequence ID" value="NZ_JBFOCI010000001.1"/>
</dbReference>
<dbReference type="Pfam" id="PF02518">
    <property type="entry name" value="HATPase_c"/>
    <property type="match status" value="1"/>
</dbReference>
<dbReference type="InterPro" id="IPR003660">
    <property type="entry name" value="HAMP_dom"/>
</dbReference>
<dbReference type="InterPro" id="IPR036890">
    <property type="entry name" value="HATPase_C_sf"/>
</dbReference>
<comment type="catalytic activity">
    <reaction evidence="1">
        <text>ATP + protein L-histidine = ADP + protein N-phospho-L-histidine.</text>
        <dbReference type="EC" id="2.7.13.3"/>
    </reaction>
</comment>
<dbReference type="Gene3D" id="3.30.450.20">
    <property type="entry name" value="PAS domain"/>
    <property type="match status" value="1"/>
</dbReference>
<name>A0ABV3QUQ5_9HYPH</name>
<feature type="domain" description="HAMP" evidence="9">
    <location>
        <begin position="317"/>
        <end position="369"/>
    </location>
</feature>
<evidence type="ECO:0000256" key="5">
    <source>
        <dbReference type="ARBA" id="ARBA00022679"/>
    </source>
</evidence>
<evidence type="ECO:0000313" key="11">
    <source>
        <dbReference type="Proteomes" id="UP001556196"/>
    </source>
</evidence>
<dbReference type="Pfam" id="PF13185">
    <property type="entry name" value="GAF_2"/>
    <property type="match status" value="1"/>
</dbReference>
<dbReference type="PANTHER" id="PTHR43065">
    <property type="entry name" value="SENSOR HISTIDINE KINASE"/>
    <property type="match status" value="1"/>
</dbReference>
<comment type="caution">
    <text evidence="10">The sequence shown here is derived from an EMBL/GenBank/DDBJ whole genome shotgun (WGS) entry which is preliminary data.</text>
</comment>
<dbReference type="SUPFAM" id="SSF55874">
    <property type="entry name" value="ATPase domain of HSP90 chaperone/DNA topoisomerase II/histidine kinase"/>
    <property type="match status" value="1"/>
</dbReference>
<dbReference type="InterPro" id="IPR003018">
    <property type="entry name" value="GAF"/>
</dbReference>
<dbReference type="Proteomes" id="UP001556196">
    <property type="component" value="Unassembled WGS sequence"/>
</dbReference>
<dbReference type="SMART" id="SM00387">
    <property type="entry name" value="HATPase_c"/>
    <property type="match status" value="1"/>
</dbReference>
<organism evidence="10 11">
    <name type="scientific">Mesorhizobium marinum</name>
    <dbReference type="NCBI Taxonomy" id="3228790"/>
    <lineage>
        <taxon>Bacteria</taxon>
        <taxon>Pseudomonadati</taxon>
        <taxon>Pseudomonadota</taxon>
        <taxon>Alphaproteobacteria</taxon>
        <taxon>Hyphomicrobiales</taxon>
        <taxon>Phyllobacteriaceae</taxon>
        <taxon>Mesorhizobium</taxon>
    </lineage>
</organism>
<dbReference type="SMART" id="SM00304">
    <property type="entry name" value="HAMP"/>
    <property type="match status" value="1"/>
</dbReference>
<reference evidence="10 11" key="1">
    <citation type="submission" date="2024-06" db="EMBL/GenBank/DDBJ databases">
        <authorList>
            <person name="Tuo L."/>
        </authorList>
    </citation>
    <scope>NUCLEOTIDE SEQUENCE [LARGE SCALE GENOMIC DNA]</scope>
    <source>
        <strain evidence="10 11">ZMM04-5</strain>
    </source>
</reference>
<dbReference type="CDD" id="cd06225">
    <property type="entry name" value="HAMP"/>
    <property type="match status" value="1"/>
</dbReference>
<dbReference type="EMBL" id="JBFOCI010000001">
    <property type="protein sequence ID" value="MEW9804816.1"/>
    <property type="molecule type" value="Genomic_DNA"/>
</dbReference>
<dbReference type="PANTHER" id="PTHR43065:SF42">
    <property type="entry name" value="TWO-COMPONENT SENSOR PPRA"/>
    <property type="match status" value="1"/>
</dbReference>
<comment type="subcellular location">
    <subcellularLocation>
        <location evidence="2">Membrane</location>
    </subcellularLocation>
</comment>
<dbReference type="Pfam" id="PF00672">
    <property type="entry name" value="HAMP"/>
    <property type="match status" value="1"/>
</dbReference>
<dbReference type="SUPFAM" id="SSF158472">
    <property type="entry name" value="HAMP domain-like"/>
    <property type="match status" value="1"/>
</dbReference>
<evidence type="ECO:0000256" key="4">
    <source>
        <dbReference type="ARBA" id="ARBA00022553"/>
    </source>
</evidence>
<dbReference type="Gene3D" id="6.10.340.10">
    <property type="match status" value="1"/>
</dbReference>
<evidence type="ECO:0000256" key="6">
    <source>
        <dbReference type="ARBA" id="ARBA00022777"/>
    </source>
</evidence>
<dbReference type="Pfam" id="PF13492">
    <property type="entry name" value="GAF_3"/>
    <property type="match status" value="2"/>
</dbReference>
<dbReference type="Pfam" id="PF01590">
    <property type="entry name" value="GAF"/>
    <property type="match status" value="2"/>
</dbReference>
<dbReference type="PRINTS" id="PR00344">
    <property type="entry name" value="BCTRLSENSOR"/>
</dbReference>
<sequence length="1849" mass="198309">MAKAAKVSKSASDQPARRLRVPLILKFASALVLLVGLLLAAAAAVSLWQGYQEAERGALAVEQQKAEAIAARIDGLMSTLETQLAWTAQPDWRASGIDRQRADFSRLLGQFPAITELFYIDSRGFEQLKLSRLAPESVASMTVHRNEPRFTETVANRTWIGPVYVRNGTDMAGTIGIAHADGGVTVAEIDLSFLADPLKAIVAEGEQAFVIDRAGRLVAHPDRNPATSDSDLSALPQVAAALAAGGRGTSTAATMMDGDEAAAFAAWAQIPRVGWTAIAQTSREAALAPFQMLLWQTALLIGGGLLLAAMVGVSLARRVTSPIRKLQASAELLGEGDLTQRVNVSRRDEIGSLADKFNIMANRLQQSQKGLVAKIDDSAVGYDVALQQQSISTDMVRTISRSGYDLERVLNTLIDSTVRLSEANVGAVWLRDGDAFRLAAQLGHSSDWVAAAREAPFTKDTDAHAVAAAAAYSGQVINIDDITRDLRFMGEYGERPANSDERAALAIPLKNGDRVEAVFSLSRADPIPFIDRQVALAQDFADQALIAIRTVRLTETIAGKDRDLADSLDEQAATRTIARAVGRGPADVQAALDAITENAARLCKARYCHIALLDGSLLRVKAHRGLPRDAEELIATPAAPVAGGPAEKALGSCETVRVADLQAQDMSADDLTRLLAIRSLVAVPLVRGDQAIGVMTVADPEPNAVPERRLALLRTFADQAVVALDNARLSEELATRGSELESTLGQLAERTADRDDWRNRHAGDLEAGAKRHAAELEEARRLHKADVDEARQTLEATEERHAAELAEARRLHQADVDEARQTLEATEERHAAELEEARRLHQADVEEARLTLEATEQQHAAALAEARRLHQADVEEARQTLEATEERHAVELAEARRLHQADIDEARQTLEATEARHAAELAEARRLHQADIDEAGLTLQATEQRHADELAEARRLHQADIDEASRTLEAMRQGHTAELDEIRRQHAAELEHTGQLHATELDDTRKQHADAMDEARTNHAMELDQVHQLHAAEIGEARKQHIEDRDDAEQVRSATTHALRLLADVEGEPQRMLDAAAAAALTLCRAGSAQLLLLNGGVLHLAASDGSPDGENSLAERALAETRAVQVAGNFEDAAPKAELAVPITIGEETIGVLALSRASAGAFGRDEVELAGILAAEAGVAIASARLAGRFEERGVRLDDTQRELDEATAHQMATADVLRVLNDAAFDLPDALAALADHAQRLAAASSARLYLRDGERLEFAVGAGLTEDQRSFEIANPQPIDRRTATGRAASETTIVQHADSAGSAGSAAAPDAERFGQVPALLCVPLVHRGTAIGVLTLTRAEATPFADRQVVLAKTLADEAVVAIEQVRLSDDVAAREKDRRALLRQQAAIATVLEQVSRPPFNLDGVLTALTAAAASSCEAGGAAIHLLEDDAYRVAAATGAMPSELVRPQPADRDGWIGLAASEGTVLHVSDTDMEAEDAGIARISGLAAILCVPLLRDGKVAGVLVLTRHEAKPFSEHQVALARIFADEAVLSIDCAVRSDETEARNRERTDLLRDLHAARSRLAEADRLASLGQLIPAIGHDIEHRLAEVNDVSRRSNRLVDDIRMVLEAAVIDGRTRAEVEELGDTLKEQLVKAVWNGERAESVVRSTLLQSFDGPGSHRPVDINAVVDESLGLAYQGARAGREDFRVALEKTFDPKAGTVDLYPQELTRALTNVFANGLDATERRGAAANGGSYEPTLTASTRNLGDAVEITIRDNGTGIDASVREKMFDPFFTTKPAGEGTGLGLSQSRDIIVNQHAGRIEVETQPGSFTEFRIVLPRGGAALAGQGGEKPAQAAQSS</sequence>
<dbReference type="EC" id="2.7.13.3" evidence="3"/>
<keyword evidence="4" id="KW-0597">Phosphoprotein</keyword>
<dbReference type="Gene3D" id="3.30.450.40">
    <property type="match status" value="5"/>
</dbReference>
<dbReference type="InterPro" id="IPR003594">
    <property type="entry name" value="HATPase_dom"/>
</dbReference>
<dbReference type="Gene3D" id="1.10.287.130">
    <property type="match status" value="1"/>
</dbReference>
<evidence type="ECO:0000259" key="8">
    <source>
        <dbReference type="PROSITE" id="PS50109"/>
    </source>
</evidence>
<evidence type="ECO:0000256" key="1">
    <source>
        <dbReference type="ARBA" id="ARBA00000085"/>
    </source>
</evidence>
<dbReference type="SMART" id="SM00065">
    <property type="entry name" value="GAF"/>
    <property type="match status" value="5"/>
</dbReference>
<accession>A0ABV3QUQ5</accession>
<dbReference type="InterPro" id="IPR004358">
    <property type="entry name" value="Sig_transdc_His_kin-like_C"/>
</dbReference>
<dbReference type="PROSITE" id="PS50885">
    <property type="entry name" value="HAMP"/>
    <property type="match status" value="1"/>
</dbReference>
<evidence type="ECO:0000259" key="9">
    <source>
        <dbReference type="PROSITE" id="PS50885"/>
    </source>
</evidence>
<dbReference type="InterPro" id="IPR005467">
    <property type="entry name" value="His_kinase_dom"/>
</dbReference>
<dbReference type="InterPro" id="IPR029016">
    <property type="entry name" value="GAF-like_dom_sf"/>
</dbReference>
<dbReference type="Gene3D" id="3.30.565.10">
    <property type="entry name" value="Histidine kinase-like ATPase, C-terminal domain"/>
    <property type="match status" value="1"/>
</dbReference>
<keyword evidence="7" id="KW-0175">Coiled coil</keyword>
<dbReference type="PROSITE" id="PS50109">
    <property type="entry name" value="HIS_KIN"/>
    <property type="match status" value="1"/>
</dbReference>
<keyword evidence="6" id="KW-0418">Kinase</keyword>
<dbReference type="SUPFAM" id="SSF55781">
    <property type="entry name" value="GAF domain-like"/>
    <property type="match status" value="5"/>
</dbReference>